<dbReference type="InterPro" id="IPR013149">
    <property type="entry name" value="ADH-like_C"/>
</dbReference>
<dbReference type="InterPro" id="IPR013154">
    <property type="entry name" value="ADH-like_N"/>
</dbReference>
<dbReference type="STRING" id="1185876.BN8_00699"/>
<dbReference type="InterPro" id="IPR050129">
    <property type="entry name" value="Zn_alcohol_dh"/>
</dbReference>
<sequence>MQNRSCTNPAVNSRACALESSKIMRTLVCTEPGKLAYSTEEKPSLSKDRAIIKIKRIGICGTDLHAFEGTQPFFSYPRILGHELSGELIDADGASDFKPGEAVSFIPYFNCGTCIACRRGKPNCCTHMQVCGVHINGGMAEYLSVPSTALLHGEGLSFDELALVEPLAIGAHGVRRAGVEVGEFVLVVGAGPIGLGTMEFARIAGGKVIALDVNDRRLQFCKDKLQVAHTVNALDPNAFEQIRDITNGDMPTVVIDATGSLKAINDAFKYMAHGARYVLIGLQKGDISFSHPEFHKREGTLMSSRNATRQDFEHVLASMRTGDVDPKTYITHRVSFDNVADEFESWLNPATGVIKAMVEMP</sequence>
<reference evidence="4 5" key="1">
    <citation type="journal article" date="2012" name="J. Bacteriol.">
        <title>Genome Sequence of the Filamentous Bacterium Fibrisoma limi BUZ 3T.</title>
        <authorList>
            <person name="Filippini M."/>
            <person name="Qi W."/>
            <person name="Jaenicke S."/>
            <person name="Goesmann A."/>
            <person name="Smits T.H."/>
            <person name="Bagheri H.C."/>
        </authorList>
    </citation>
    <scope>NUCLEOTIDE SEQUENCE [LARGE SCALE GENOMIC DNA]</scope>
    <source>
        <strain evidence="5">BUZ 3T</strain>
    </source>
</reference>
<feature type="domain" description="Alcohol dehydrogenase-like N-terminal" evidence="3">
    <location>
        <begin position="47"/>
        <end position="151"/>
    </location>
</feature>
<dbReference type="Pfam" id="PF00107">
    <property type="entry name" value="ADH_zinc_N"/>
    <property type="match status" value="1"/>
</dbReference>
<keyword evidence="1" id="KW-0560">Oxidoreductase</keyword>
<proteinExistence type="predicted"/>
<dbReference type="Proteomes" id="UP000009309">
    <property type="component" value="Unassembled WGS sequence"/>
</dbReference>
<evidence type="ECO:0000313" key="5">
    <source>
        <dbReference type="Proteomes" id="UP000009309"/>
    </source>
</evidence>
<evidence type="ECO:0000313" key="4">
    <source>
        <dbReference type="EMBL" id="CCH51754.1"/>
    </source>
</evidence>
<evidence type="ECO:0000256" key="1">
    <source>
        <dbReference type="ARBA" id="ARBA00023002"/>
    </source>
</evidence>
<dbReference type="InterPro" id="IPR036291">
    <property type="entry name" value="NAD(P)-bd_dom_sf"/>
</dbReference>
<comment type="caution">
    <text evidence="4">The sequence shown here is derived from an EMBL/GenBank/DDBJ whole genome shotgun (WGS) entry which is preliminary data.</text>
</comment>
<feature type="domain" description="Alcohol dehydrogenase-like C-terminal" evidence="2">
    <location>
        <begin position="192"/>
        <end position="318"/>
    </location>
</feature>
<dbReference type="SUPFAM" id="SSF50129">
    <property type="entry name" value="GroES-like"/>
    <property type="match status" value="1"/>
</dbReference>
<dbReference type="SUPFAM" id="SSF51735">
    <property type="entry name" value="NAD(P)-binding Rossmann-fold domains"/>
    <property type="match status" value="1"/>
</dbReference>
<keyword evidence="5" id="KW-1185">Reference proteome</keyword>
<name>I2GCY0_9BACT</name>
<dbReference type="CDD" id="cd08261">
    <property type="entry name" value="Zn_ADH7"/>
    <property type="match status" value="1"/>
</dbReference>
<dbReference type="Pfam" id="PF08240">
    <property type="entry name" value="ADH_N"/>
    <property type="match status" value="1"/>
</dbReference>
<dbReference type="PANTHER" id="PTHR43401:SF3">
    <property type="entry name" value="L-GALACTONATE-5-DEHYDROGENASE"/>
    <property type="match status" value="1"/>
</dbReference>
<gene>
    <name evidence="4" type="ORF">BN8_00699</name>
</gene>
<dbReference type="PANTHER" id="PTHR43401">
    <property type="entry name" value="L-THREONINE 3-DEHYDROGENASE"/>
    <property type="match status" value="1"/>
</dbReference>
<dbReference type="GO" id="GO:0016491">
    <property type="term" value="F:oxidoreductase activity"/>
    <property type="evidence" value="ECO:0007669"/>
    <property type="project" value="UniProtKB-KW"/>
</dbReference>
<dbReference type="EMBL" id="CAIT01000004">
    <property type="protein sequence ID" value="CCH51754.1"/>
    <property type="molecule type" value="Genomic_DNA"/>
</dbReference>
<accession>I2GCY0</accession>
<dbReference type="eggNOG" id="COG1063">
    <property type="taxonomic scope" value="Bacteria"/>
</dbReference>
<organism evidence="4 5">
    <name type="scientific">Fibrisoma limi BUZ 3</name>
    <dbReference type="NCBI Taxonomy" id="1185876"/>
    <lineage>
        <taxon>Bacteria</taxon>
        <taxon>Pseudomonadati</taxon>
        <taxon>Bacteroidota</taxon>
        <taxon>Cytophagia</taxon>
        <taxon>Cytophagales</taxon>
        <taxon>Spirosomataceae</taxon>
        <taxon>Fibrisoma</taxon>
    </lineage>
</organism>
<dbReference type="AlphaFoldDB" id="I2GCY0"/>
<protein>
    <submittedName>
        <fullName evidence="4">Alcohol dehydrogenase zinc-binding domain protein</fullName>
    </submittedName>
</protein>
<dbReference type="InterPro" id="IPR011032">
    <property type="entry name" value="GroES-like_sf"/>
</dbReference>
<evidence type="ECO:0000259" key="2">
    <source>
        <dbReference type="Pfam" id="PF00107"/>
    </source>
</evidence>
<evidence type="ECO:0000259" key="3">
    <source>
        <dbReference type="Pfam" id="PF08240"/>
    </source>
</evidence>
<dbReference type="Gene3D" id="3.40.50.720">
    <property type="entry name" value="NAD(P)-binding Rossmann-like Domain"/>
    <property type="match status" value="1"/>
</dbReference>
<dbReference type="Gene3D" id="3.90.180.10">
    <property type="entry name" value="Medium-chain alcohol dehydrogenases, catalytic domain"/>
    <property type="match status" value="1"/>
</dbReference>